<evidence type="ECO:0000256" key="6">
    <source>
        <dbReference type="ARBA" id="ARBA00023010"/>
    </source>
</evidence>
<dbReference type="InterPro" id="IPR003369">
    <property type="entry name" value="TatA/B/E"/>
</dbReference>
<gene>
    <name evidence="8" type="ORF">R1flu_020893</name>
</gene>
<dbReference type="PANTHER" id="PTHR35512:SF1">
    <property type="entry name" value="OS11G0550900 PROTEIN"/>
    <property type="match status" value="1"/>
</dbReference>
<accession>A0ABD1ZN49</accession>
<keyword evidence="9" id="KW-1185">Reference proteome</keyword>
<dbReference type="Gene3D" id="1.20.5.3310">
    <property type="match status" value="1"/>
</dbReference>
<dbReference type="Pfam" id="PF02416">
    <property type="entry name" value="TatA_B_E"/>
    <property type="match status" value="1"/>
</dbReference>
<keyword evidence="3" id="KW-0812">Transmembrane</keyword>
<keyword evidence="5" id="KW-1133">Transmembrane helix</keyword>
<name>A0ABD1ZN49_9MARC</name>
<keyword evidence="7" id="KW-0472">Membrane</keyword>
<evidence type="ECO:0000313" key="8">
    <source>
        <dbReference type="EMBL" id="KAL2652765.1"/>
    </source>
</evidence>
<evidence type="ECO:0000256" key="2">
    <source>
        <dbReference type="ARBA" id="ARBA00022448"/>
    </source>
</evidence>
<protein>
    <recommendedName>
        <fullName evidence="10">Sec-independent protein translocase protein TatB</fullName>
    </recommendedName>
</protein>
<keyword evidence="6" id="KW-0811">Translocation</keyword>
<evidence type="ECO:0000256" key="4">
    <source>
        <dbReference type="ARBA" id="ARBA00022927"/>
    </source>
</evidence>
<evidence type="ECO:0000256" key="3">
    <source>
        <dbReference type="ARBA" id="ARBA00022692"/>
    </source>
</evidence>
<evidence type="ECO:0000256" key="1">
    <source>
        <dbReference type="ARBA" id="ARBA00004167"/>
    </source>
</evidence>
<dbReference type="AlphaFoldDB" id="A0ABD1ZN49"/>
<evidence type="ECO:0008006" key="10">
    <source>
        <dbReference type="Google" id="ProtNLM"/>
    </source>
</evidence>
<dbReference type="EMBL" id="JBHFFA010000001">
    <property type="protein sequence ID" value="KAL2652765.1"/>
    <property type="molecule type" value="Genomic_DNA"/>
</dbReference>
<dbReference type="GO" id="GO:0016020">
    <property type="term" value="C:membrane"/>
    <property type="evidence" value="ECO:0007669"/>
    <property type="project" value="UniProtKB-ARBA"/>
</dbReference>
<evidence type="ECO:0000313" key="9">
    <source>
        <dbReference type="Proteomes" id="UP001605036"/>
    </source>
</evidence>
<evidence type="ECO:0000256" key="5">
    <source>
        <dbReference type="ARBA" id="ARBA00022989"/>
    </source>
</evidence>
<reference evidence="8 9" key="1">
    <citation type="submission" date="2024-09" db="EMBL/GenBank/DDBJ databases">
        <title>Chromosome-scale assembly of Riccia fluitans.</title>
        <authorList>
            <person name="Paukszto L."/>
            <person name="Sawicki J."/>
            <person name="Karawczyk K."/>
            <person name="Piernik-Szablinska J."/>
            <person name="Szczecinska M."/>
            <person name="Mazdziarz M."/>
        </authorList>
    </citation>
    <scope>NUCLEOTIDE SEQUENCE [LARGE SCALE GENOMIC DNA]</scope>
    <source>
        <strain evidence="8">Rf_01</strain>
        <tissue evidence="8">Aerial parts of the thallus</tissue>
    </source>
</reference>
<keyword evidence="2" id="KW-0813">Transport</keyword>
<sequence length="251" mass="26696">MLGLSPGEVALIMAAAFAVFGPKDIPIIARAAGRLAGKAVGYVQSARGSLDGVMQRAQVQEVHKELQETMAQLEAIRHEINSGISLVNPGPMTRRILNVDAPGAKPVSSHIKTEAEEMSASHVHTKQSIIGQNLGTQIASQMQSLQHAASATRSSSDTLDAIPPSTTRAAVPWIRVKPVAEPAQPTQQGLHPRESLKDITVLPISALSAGLLPARTEPLPGGSDLVYETIVERKVAFDTAEFFKQAQLPKE</sequence>
<dbReference type="Proteomes" id="UP001605036">
    <property type="component" value="Unassembled WGS sequence"/>
</dbReference>
<keyword evidence="4" id="KW-0653">Protein transport</keyword>
<dbReference type="PANTHER" id="PTHR35512">
    <property type="entry name" value="OS11G0550900 PROTEIN"/>
    <property type="match status" value="1"/>
</dbReference>
<comment type="caution">
    <text evidence="8">The sequence shown here is derived from an EMBL/GenBank/DDBJ whole genome shotgun (WGS) entry which is preliminary data.</text>
</comment>
<evidence type="ECO:0000256" key="7">
    <source>
        <dbReference type="ARBA" id="ARBA00023136"/>
    </source>
</evidence>
<dbReference type="GO" id="GO:0015031">
    <property type="term" value="P:protein transport"/>
    <property type="evidence" value="ECO:0007669"/>
    <property type="project" value="UniProtKB-KW"/>
</dbReference>
<organism evidence="8 9">
    <name type="scientific">Riccia fluitans</name>
    <dbReference type="NCBI Taxonomy" id="41844"/>
    <lineage>
        <taxon>Eukaryota</taxon>
        <taxon>Viridiplantae</taxon>
        <taxon>Streptophyta</taxon>
        <taxon>Embryophyta</taxon>
        <taxon>Marchantiophyta</taxon>
        <taxon>Marchantiopsida</taxon>
        <taxon>Marchantiidae</taxon>
        <taxon>Marchantiales</taxon>
        <taxon>Ricciaceae</taxon>
        <taxon>Riccia</taxon>
    </lineage>
</organism>
<proteinExistence type="predicted"/>
<comment type="subcellular location">
    <subcellularLocation>
        <location evidence="1">Membrane</location>
        <topology evidence="1">Single-pass membrane protein</topology>
    </subcellularLocation>
</comment>